<dbReference type="BioCyc" id="SENT913082:G120J-5328-MONOMER"/>
<feature type="non-terminal residue" evidence="1">
    <location>
        <position position="1"/>
    </location>
</feature>
<evidence type="ECO:0000313" key="1">
    <source>
        <dbReference type="EMBL" id="EHC84646.1"/>
    </source>
</evidence>
<accession>G5R3L0</accession>
<proteinExistence type="predicted"/>
<dbReference type="Proteomes" id="UP000005065">
    <property type="component" value="Unassembled WGS sequence"/>
</dbReference>
<protein>
    <submittedName>
        <fullName evidence="1">Uncharacterized protein</fullName>
    </submittedName>
</protein>
<dbReference type="EMBL" id="AFCU01001329">
    <property type="protein sequence ID" value="EHC84646.1"/>
    <property type="molecule type" value="Genomic_DNA"/>
</dbReference>
<name>G5R3L0_SALSE</name>
<evidence type="ECO:0000313" key="2">
    <source>
        <dbReference type="Proteomes" id="UP000005065"/>
    </source>
</evidence>
<organism evidence="1 2">
    <name type="scientific">Salmonella enterica subsp. enterica serovar Senftenberg str. A4-543</name>
    <dbReference type="NCBI Taxonomy" id="913082"/>
    <lineage>
        <taxon>Bacteria</taxon>
        <taxon>Pseudomonadati</taxon>
        <taxon>Pseudomonadota</taxon>
        <taxon>Gammaproteobacteria</taxon>
        <taxon>Enterobacterales</taxon>
        <taxon>Enterobacteriaceae</taxon>
        <taxon>Salmonella</taxon>
    </lineage>
</organism>
<comment type="caution">
    <text evidence="1">The sequence shown here is derived from an EMBL/GenBank/DDBJ whole genome shotgun (WGS) entry which is preliminary data.</text>
</comment>
<gene>
    <name evidence="1" type="ORF">LTSESEN_4085</name>
</gene>
<reference evidence="1 2" key="1">
    <citation type="journal article" date="2011" name="BMC Genomics">
        <title>Genome sequencing reveals diversification of virulence factor content and possible host adaptation in distinct subpopulations of Salmonella enterica.</title>
        <authorList>
            <person name="den Bakker H.C."/>
            <person name="Moreno Switt A.I."/>
            <person name="Govoni G."/>
            <person name="Cummings C.A."/>
            <person name="Ranieri M.L."/>
            <person name="Degoricija L."/>
            <person name="Hoelzer K."/>
            <person name="Rodriguez-Rivera L.D."/>
            <person name="Brown S."/>
            <person name="Bolchacova E."/>
            <person name="Furtado M.R."/>
            <person name="Wiedmann M."/>
        </authorList>
    </citation>
    <scope>NUCLEOTIDE SEQUENCE [LARGE SCALE GENOMIC DNA]</scope>
    <source>
        <strain evidence="1 2">A4-543</strain>
    </source>
</reference>
<dbReference type="AlphaFoldDB" id="G5R3L0"/>
<sequence>AGCRSEWGRRFASPNLGIPCGWRCSGSDAFLRFCIHGMNCNEMDLSQVRQ</sequence>